<dbReference type="AlphaFoldDB" id="A0AAD3CRZ0"/>
<gene>
    <name evidence="1" type="ORF">CTEN210_06451</name>
</gene>
<keyword evidence="2" id="KW-1185">Reference proteome</keyword>
<comment type="caution">
    <text evidence="1">The sequence shown here is derived from an EMBL/GenBank/DDBJ whole genome shotgun (WGS) entry which is preliminary data.</text>
</comment>
<name>A0AAD3CRZ0_9STRA</name>
<sequence>MSKDTVGKKRRRIDTAFTEKKDTKGGERCSSRLSSLPTQVLGNCFSFLGKSGHYYFLASVCKDFKVAVDELYGDDRNTSVDSILTSVSTCKHVIDITSGEEHDHIIQDNITQTVFKNERVDIFQHVLRPSLNPSDVNTLRYIVNAIKHKSTEVMRFMISHESVIEFIKVCQNIEDISRQFPTSEHAKFVIRYLSVPCDVSMIKYLMEKGIQFNYRSIPESLIRDNLDTFEYLLDTVSLETMESDVLQMTISKAIQHEKAIDAIRILKGKVNFGYTDLVYSFSFIIHHNGNLDLIELFLKGQCEAIRLNAVKFLLCTCIEKERMDVLSHIFDSSSISSIDLDGCLPFAEARNKLGMIRFIRDLQSR</sequence>
<organism evidence="1 2">
    <name type="scientific">Chaetoceros tenuissimus</name>
    <dbReference type="NCBI Taxonomy" id="426638"/>
    <lineage>
        <taxon>Eukaryota</taxon>
        <taxon>Sar</taxon>
        <taxon>Stramenopiles</taxon>
        <taxon>Ochrophyta</taxon>
        <taxon>Bacillariophyta</taxon>
        <taxon>Coscinodiscophyceae</taxon>
        <taxon>Chaetocerotophycidae</taxon>
        <taxon>Chaetocerotales</taxon>
        <taxon>Chaetocerotaceae</taxon>
        <taxon>Chaetoceros</taxon>
    </lineage>
</organism>
<dbReference type="Proteomes" id="UP001054902">
    <property type="component" value="Unassembled WGS sequence"/>
</dbReference>
<proteinExistence type="predicted"/>
<evidence type="ECO:0000313" key="2">
    <source>
        <dbReference type="Proteomes" id="UP001054902"/>
    </source>
</evidence>
<protein>
    <submittedName>
        <fullName evidence="1">Uncharacterized protein</fullName>
    </submittedName>
</protein>
<dbReference type="SUPFAM" id="SSF140860">
    <property type="entry name" value="Pseudo ankyrin repeat-like"/>
    <property type="match status" value="1"/>
</dbReference>
<reference evidence="1 2" key="1">
    <citation type="journal article" date="2021" name="Sci. Rep.">
        <title>The genome of the diatom Chaetoceros tenuissimus carries an ancient integrated fragment of an extant virus.</title>
        <authorList>
            <person name="Hongo Y."/>
            <person name="Kimura K."/>
            <person name="Takaki Y."/>
            <person name="Yoshida Y."/>
            <person name="Baba S."/>
            <person name="Kobayashi G."/>
            <person name="Nagasaki K."/>
            <person name="Hano T."/>
            <person name="Tomaru Y."/>
        </authorList>
    </citation>
    <scope>NUCLEOTIDE SEQUENCE [LARGE SCALE GENOMIC DNA]</scope>
    <source>
        <strain evidence="1 2">NIES-3715</strain>
    </source>
</reference>
<accession>A0AAD3CRZ0</accession>
<evidence type="ECO:0000313" key="1">
    <source>
        <dbReference type="EMBL" id="GFH49975.1"/>
    </source>
</evidence>
<dbReference type="EMBL" id="BLLK01000038">
    <property type="protein sequence ID" value="GFH49975.1"/>
    <property type="molecule type" value="Genomic_DNA"/>
</dbReference>